<gene>
    <name evidence="1" type="ORF">C9I88_06310</name>
</gene>
<comment type="caution">
    <text evidence="1">The sequence shown here is derived from an EMBL/GenBank/DDBJ whole genome shotgun (WGS) entry which is preliminary data.</text>
</comment>
<evidence type="ECO:0000313" key="2">
    <source>
        <dbReference type="Proteomes" id="UP000241954"/>
    </source>
</evidence>
<evidence type="ECO:0008006" key="3">
    <source>
        <dbReference type="Google" id="ProtNLM"/>
    </source>
</evidence>
<organism evidence="1 2">
    <name type="scientific">Photobacterium iliopiscarium</name>
    <dbReference type="NCBI Taxonomy" id="56192"/>
    <lineage>
        <taxon>Bacteria</taxon>
        <taxon>Pseudomonadati</taxon>
        <taxon>Pseudomonadota</taxon>
        <taxon>Gammaproteobacteria</taxon>
        <taxon>Vibrionales</taxon>
        <taxon>Vibrionaceae</taxon>
        <taxon>Photobacterium</taxon>
    </lineage>
</organism>
<name>A0A2T3MNR9_9GAMM</name>
<sequence length="196" mass="23215">MDAEFKGQLIENNIRDVYQRYLLGHDVWFFREKLQSTTYAQDYDNFKLYMSKELGLHVNNIAIVGSAKLGFSLSPDKNYSQFHDRSDIDLVVVSQPIFTQAWQAFLELHQRTYLPTYGPIAKNIFKGFVSLKEIDTRNAFFDDWSRKVEPLKKDLQTIFNIPHDINYRIYDSWESVENYHTSGLKELKRQLEENDK</sequence>
<reference evidence="1 2" key="1">
    <citation type="submission" date="2018-01" db="EMBL/GenBank/DDBJ databases">
        <title>Whole genome sequencing of Histamine producing bacteria.</title>
        <authorList>
            <person name="Butler K."/>
        </authorList>
    </citation>
    <scope>NUCLEOTIDE SEQUENCE [LARGE SCALE GENOMIC DNA]</scope>
    <source>
        <strain evidence="1 2">NCIMB 13481</strain>
    </source>
</reference>
<dbReference type="AlphaFoldDB" id="A0A2T3MNR9"/>
<protein>
    <recommendedName>
        <fullName evidence="3">Nucleotidyltransferase</fullName>
    </recommendedName>
</protein>
<accession>A0A2T3MNR9</accession>
<dbReference type="Proteomes" id="UP000241954">
    <property type="component" value="Unassembled WGS sequence"/>
</dbReference>
<dbReference type="EMBL" id="PYLW01000004">
    <property type="protein sequence ID" value="PSV98273.1"/>
    <property type="molecule type" value="Genomic_DNA"/>
</dbReference>
<proteinExistence type="predicted"/>
<dbReference type="RefSeq" id="WP_107236978.1">
    <property type="nucleotide sequence ID" value="NZ_PYLW01000004.1"/>
</dbReference>
<evidence type="ECO:0000313" key="1">
    <source>
        <dbReference type="EMBL" id="PSV98273.1"/>
    </source>
</evidence>